<dbReference type="GO" id="GO:0022857">
    <property type="term" value="F:transmembrane transporter activity"/>
    <property type="evidence" value="ECO:0007669"/>
    <property type="project" value="InterPro"/>
</dbReference>
<dbReference type="Gene3D" id="1.20.1250.20">
    <property type="entry name" value="MFS general substrate transporter like domains"/>
    <property type="match status" value="1"/>
</dbReference>
<keyword evidence="2" id="KW-0472">Membrane</keyword>
<accession>A0A914P5D7</accession>
<reference evidence="5" key="1">
    <citation type="submission" date="2022-11" db="UniProtKB">
        <authorList>
            <consortium name="WormBaseParasite"/>
        </authorList>
    </citation>
    <scope>IDENTIFICATION</scope>
</reference>
<dbReference type="PANTHER" id="PTHR45757">
    <property type="entry name" value="PROTEIN CBG23364-RELATED"/>
    <property type="match status" value="1"/>
</dbReference>
<dbReference type="Proteomes" id="UP000887578">
    <property type="component" value="Unplaced"/>
</dbReference>
<dbReference type="WBParaSite" id="PDA_v2.g10282.t1">
    <property type="protein sequence ID" value="PDA_v2.g10282.t1"/>
    <property type="gene ID" value="PDA_v2.g10282"/>
</dbReference>
<feature type="domain" description="Major facilitator superfamily (MFS) profile" evidence="3">
    <location>
        <begin position="1"/>
        <end position="184"/>
    </location>
</feature>
<proteinExistence type="predicted"/>
<dbReference type="InterPro" id="IPR020846">
    <property type="entry name" value="MFS_dom"/>
</dbReference>
<evidence type="ECO:0000256" key="2">
    <source>
        <dbReference type="SAM" id="Phobius"/>
    </source>
</evidence>
<dbReference type="SUPFAM" id="SSF103473">
    <property type="entry name" value="MFS general substrate transporter"/>
    <property type="match status" value="1"/>
</dbReference>
<feature type="transmembrane region" description="Helical" evidence="2">
    <location>
        <begin position="110"/>
        <end position="129"/>
    </location>
</feature>
<feature type="transmembrane region" description="Helical" evidence="2">
    <location>
        <begin position="135"/>
        <end position="154"/>
    </location>
</feature>
<feature type="transmembrane region" description="Helical" evidence="2">
    <location>
        <begin position="77"/>
        <end position="103"/>
    </location>
</feature>
<organism evidence="4 5">
    <name type="scientific">Panagrolaimus davidi</name>
    <dbReference type="NCBI Taxonomy" id="227884"/>
    <lineage>
        <taxon>Eukaryota</taxon>
        <taxon>Metazoa</taxon>
        <taxon>Ecdysozoa</taxon>
        <taxon>Nematoda</taxon>
        <taxon>Chromadorea</taxon>
        <taxon>Rhabditida</taxon>
        <taxon>Tylenchina</taxon>
        <taxon>Panagrolaimomorpha</taxon>
        <taxon>Panagrolaimoidea</taxon>
        <taxon>Panagrolaimidae</taxon>
        <taxon>Panagrolaimus</taxon>
    </lineage>
</organism>
<keyword evidence="2" id="KW-1133">Transmembrane helix</keyword>
<dbReference type="AlphaFoldDB" id="A0A914P5D7"/>
<dbReference type="Pfam" id="PF07690">
    <property type="entry name" value="MFS_1"/>
    <property type="match status" value="1"/>
</dbReference>
<dbReference type="PANTHER" id="PTHR45757:SF11">
    <property type="entry name" value="MAJOR FACILITATOR SUPERFAMILY (MFS) PROFILE DOMAIN-CONTAINING PROTEIN"/>
    <property type="match status" value="1"/>
</dbReference>
<protein>
    <submittedName>
        <fullName evidence="5">Major facilitator superfamily (MFS) profile domain-containing protein</fullName>
    </submittedName>
</protein>
<evidence type="ECO:0000313" key="4">
    <source>
        <dbReference type="Proteomes" id="UP000887578"/>
    </source>
</evidence>
<dbReference type="InterPro" id="IPR011701">
    <property type="entry name" value="MFS"/>
</dbReference>
<dbReference type="GO" id="GO:0016020">
    <property type="term" value="C:membrane"/>
    <property type="evidence" value="ECO:0007669"/>
    <property type="project" value="UniProtKB-SubCell"/>
</dbReference>
<name>A0A914P5D7_9BILA</name>
<dbReference type="InterPro" id="IPR036259">
    <property type="entry name" value="MFS_trans_sf"/>
</dbReference>
<evidence type="ECO:0000313" key="5">
    <source>
        <dbReference type="WBParaSite" id="PDA_v2.g10282.t1"/>
    </source>
</evidence>
<sequence length="184" mass="20334">MYKDALPSNPKNSSEQIHGNSKLLYSVNQQSWLFSAIAIGNILGNFYEFTSFFITLIPGTLPLPYTINSFGVQKTFTFYGFISGISTLLLPFFVPFGFTFVFLIRVIQGFGVAISFTSLGAIVSSWSSIKESGTYIAILSCHFQTGAILAMVLGGEFCSNSYGWSVAYYVLGKGFVRDFRDKSF</sequence>
<dbReference type="PROSITE" id="PS50850">
    <property type="entry name" value="MFS"/>
    <property type="match status" value="1"/>
</dbReference>
<comment type="subcellular location">
    <subcellularLocation>
        <location evidence="1">Membrane</location>
        <topology evidence="1">Multi-pass membrane protein</topology>
    </subcellularLocation>
</comment>
<keyword evidence="2" id="KW-0812">Transmembrane</keyword>
<evidence type="ECO:0000256" key="1">
    <source>
        <dbReference type="ARBA" id="ARBA00004141"/>
    </source>
</evidence>
<evidence type="ECO:0000259" key="3">
    <source>
        <dbReference type="PROSITE" id="PS50850"/>
    </source>
</evidence>
<keyword evidence="4" id="KW-1185">Reference proteome</keyword>